<dbReference type="Proteomes" id="UP000517547">
    <property type="component" value="Unassembled WGS sequence"/>
</dbReference>
<evidence type="ECO:0000256" key="1">
    <source>
        <dbReference type="SAM" id="SignalP"/>
    </source>
</evidence>
<comment type="caution">
    <text evidence="4">The sequence shown here is derived from an EMBL/GenBank/DDBJ whole genome shotgun (WGS) entry which is preliminary data.</text>
</comment>
<sequence length="497" mass="54883">MNGLRITLTALAMAVSLSSLAQADSRYEELANLPFENGFPTEKTSRSLADELVFQRAVQSYLWALPAINIWSMKEASEKQFGAGYNILPTWKKRINAKTLVTTPNSDLVYAMSYLDLHKYGPLVVEAPPGVQGMFDDFFQRPLVGPTLDGRTWRGDVGLAGPDKGKGGTYVILPPGYSGPMPSEGYVYRSRTYNVFLFWRTFFKDPKDLSVPVAQVERTKIYPLGKKDSALPMEFPDATSVPVNMLFAQDGRYFEMLSRFIEAEAVDPADLDMRGFLHTLGIEKGKPFAPDAARRQLLDQAARTAFKMSKVISNNLLVNEPGGLYYKDRQFVNTFAGENTEFQASGTFTNLEQRVAFFTSAYSDSPGMVMNLVGAGAKYPATSRDADGHFLDGAKAYKLNLPANVPAALFWSVTAYDGLTASGLDNGQPFPSLNQMDKPVQNGDGSTDIYFGPESPGTGKNWIRTVPGKGFLVIVRLYGPKQAFFDQSWKPSDLHKQ</sequence>
<dbReference type="SUPFAM" id="SSF160935">
    <property type="entry name" value="VPA0735-like"/>
    <property type="match status" value="1"/>
</dbReference>
<dbReference type="InterPro" id="IPR010621">
    <property type="entry name" value="DUF1214"/>
</dbReference>
<evidence type="ECO:0000259" key="3">
    <source>
        <dbReference type="Pfam" id="PF06863"/>
    </source>
</evidence>
<dbReference type="Gene3D" id="2.60.40.1610">
    <property type="entry name" value="Domain of unknown function DUF1254"/>
    <property type="match status" value="1"/>
</dbReference>
<evidence type="ECO:0000313" key="5">
    <source>
        <dbReference type="Proteomes" id="UP000517547"/>
    </source>
</evidence>
<evidence type="ECO:0000313" key="4">
    <source>
        <dbReference type="EMBL" id="NWC17683.1"/>
    </source>
</evidence>
<dbReference type="PANTHER" id="PTHR36509">
    <property type="entry name" value="BLL3101 PROTEIN"/>
    <property type="match status" value="1"/>
</dbReference>
<dbReference type="InterPro" id="IPR010679">
    <property type="entry name" value="DUF1254"/>
</dbReference>
<feature type="signal peptide" evidence="1">
    <location>
        <begin position="1"/>
        <end position="23"/>
    </location>
</feature>
<evidence type="ECO:0000259" key="2">
    <source>
        <dbReference type="Pfam" id="PF06742"/>
    </source>
</evidence>
<dbReference type="EMBL" id="JACAQE010000010">
    <property type="protein sequence ID" value="NWC17683.1"/>
    <property type="molecule type" value="Genomic_DNA"/>
</dbReference>
<protein>
    <submittedName>
        <fullName evidence="4">DUF1254 domain-containing protein</fullName>
    </submittedName>
</protein>
<dbReference type="InterPro" id="IPR037049">
    <property type="entry name" value="DUF1214_C_sf"/>
</dbReference>
<feature type="domain" description="DUF1214" evidence="2">
    <location>
        <begin position="377"/>
        <end position="482"/>
    </location>
</feature>
<dbReference type="RefSeq" id="WP_017128997.1">
    <property type="nucleotide sequence ID" value="NZ_JACAQE010000010.1"/>
</dbReference>
<accession>A0A7Y8CG99</accession>
<proteinExistence type="predicted"/>
<organism evidence="4 5">
    <name type="scientific">Pseudomonas gingeri</name>
    <dbReference type="NCBI Taxonomy" id="117681"/>
    <lineage>
        <taxon>Bacteria</taxon>
        <taxon>Pseudomonadati</taxon>
        <taxon>Pseudomonadota</taxon>
        <taxon>Gammaproteobacteria</taxon>
        <taxon>Pseudomonadales</taxon>
        <taxon>Pseudomonadaceae</taxon>
        <taxon>Pseudomonas</taxon>
    </lineage>
</organism>
<dbReference type="PANTHER" id="PTHR36509:SF3">
    <property type="entry name" value="SIGNAL PEPTIDE PROTEIN"/>
    <property type="match status" value="1"/>
</dbReference>
<keyword evidence="1" id="KW-0732">Signal</keyword>
<dbReference type="Gene3D" id="2.60.120.600">
    <property type="entry name" value="Domain of unknown function DUF1214, C-terminal domain"/>
    <property type="match status" value="1"/>
</dbReference>
<dbReference type="Gene3D" id="1.10.3360.10">
    <property type="entry name" value="VPA0735-like domain"/>
    <property type="match status" value="1"/>
</dbReference>
<reference evidence="4 5" key="1">
    <citation type="submission" date="2020-04" db="EMBL/GenBank/DDBJ databases">
        <title>Molecular characterization of pseudomonads from Agaricus bisporus reveal novel blotch 2 pathogens in Western Europe.</title>
        <authorList>
            <person name="Taparia T."/>
            <person name="Krijger M."/>
            <person name="Haynes E."/>
            <person name="Elpinstone J.G."/>
            <person name="Noble R."/>
            <person name="Van Der Wolf J."/>
        </authorList>
    </citation>
    <scope>NUCLEOTIDE SEQUENCE [LARGE SCALE GENOMIC DNA]</scope>
    <source>
        <strain evidence="4 5">IPO3738</strain>
    </source>
</reference>
<name>A0A7Y8CG99_9PSED</name>
<feature type="chain" id="PRO_5031224123" evidence="1">
    <location>
        <begin position="24"/>
        <end position="497"/>
    </location>
</feature>
<dbReference type="AlphaFoldDB" id="A0A7Y8CG99"/>
<dbReference type="Pfam" id="PF06742">
    <property type="entry name" value="DUF1214"/>
    <property type="match status" value="1"/>
</dbReference>
<dbReference type="Pfam" id="PF06863">
    <property type="entry name" value="DUF1254"/>
    <property type="match status" value="1"/>
</dbReference>
<gene>
    <name evidence="4" type="ORF">HX845_28790</name>
</gene>
<feature type="domain" description="DUF1254" evidence="3">
    <location>
        <begin position="89"/>
        <end position="223"/>
    </location>
</feature>
<dbReference type="InterPro" id="IPR037050">
    <property type="entry name" value="DUF1254_sf"/>
</dbReference>